<evidence type="ECO:0000313" key="1">
    <source>
        <dbReference type="EMBL" id="KAG8649191.1"/>
    </source>
</evidence>
<proteinExistence type="predicted"/>
<dbReference type="EMBL" id="CM004394">
    <property type="protein sequence ID" value="KAG8649191.1"/>
    <property type="molecule type" value="Genomic_DNA"/>
</dbReference>
<reference evidence="2" key="1">
    <citation type="journal article" date="2016" name="Nat. Biotechnol.">
        <title>Sequencing wild and cultivated cassava and related species reveals extensive interspecific hybridization and genetic diversity.</title>
        <authorList>
            <person name="Bredeson J.V."/>
            <person name="Lyons J.B."/>
            <person name="Prochnik S.E."/>
            <person name="Wu G.A."/>
            <person name="Ha C.M."/>
            <person name="Edsinger-Gonzales E."/>
            <person name="Grimwood J."/>
            <person name="Schmutz J."/>
            <person name="Rabbi I.Y."/>
            <person name="Egesi C."/>
            <person name="Nauluvula P."/>
            <person name="Lebot V."/>
            <person name="Ndunguru J."/>
            <person name="Mkamilo G."/>
            <person name="Bart R.S."/>
            <person name="Setter T.L."/>
            <person name="Gleadow R.M."/>
            <person name="Kulakow P."/>
            <person name="Ferguson M.E."/>
            <person name="Rounsley S."/>
            <person name="Rokhsar D.S."/>
        </authorList>
    </citation>
    <scope>NUCLEOTIDE SEQUENCE [LARGE SCALE GENOMIC DNA]</scope>
    <source>
        <strain evidence="2">cv. AM560-2</strain>
    </source>
</reference>
<keyword evidence="2" id="KW-1185">Reference proteome</keyword>
<protein>
    <submittedName>
        <fullName evidence="1">Uncharacterized protein</fullName>
    </submittedName>
</protein>
<comment type="caution">
    <text evidence="1">The sequence shown here is derived from an EMBL/GenBank/DDBJ whole genome shotgun (WGS) entry which is preliminary data.</text>
</comment>
<name>A0ACB7HAI3_MANES</name>
<organism evidence="1 2">
    <name type="scientific">Manihot esculenta</name>
    <name type="common">Cassava</name>
    <name type="synonym">Jatropha manihot</name>
    <dbReference type="NCBI Taxonomy" id="3983"/>
    <lineage>
        <taxon>Eukaryota</taxon>
        <taxon>Viridiplantae</taxon>
        <taxon>Streptophyta</taxon>
        <taxon>Embryophyta</taxon>
        <taxon>Tracheophyta</taxon>
        <taxon>Spermatophyta</taxon>
        <taxon>Magnoliopsida</taxon>
        <taxon>eudicotyledons</taxon>
        <taxon>Gunneridae</taxon>
        <taxon>Pentapetalae</taxon>
        <taxon>rosids</taxon>
        <taxon>fabids</taxon>
        <taxon>Malpighiales</taxon>
        <taxon>Euphorbiaceae</taxon>
        <taxon>Crotonoideae</taxon>
        <taxon>Manihoteae</taxon>
        <taxon>Manihot</taxon>
    </lineage>
</organism>
<evidence type="ECO:0000313" key="2">
    <source>
        <dbReference type="Proteomes" id="UP000091857"/>
    </source>
</evidence>
<accession>A0ACB7HAI3</accession>
<dbReference type="Proteomes" id="UP000091857">
    <property type="component" value="Chromosome 8"/>
</dbReference>
<gene>
    <name evidence="1" type="ORF">MANES_08G074100v8</name>
</gene>
<sequence>MAFTCCCLRKSQKNLSSVEEDTTLDLGQLKKFSWQELKVATDNFSNENILSRDGFGPFCKVYKGVLEDGSLVAIKRLKSERTPGREAQFQKVMETIAMAKHQNLLKLFGFCITPTERLLVYPFMANGSAASQLRDQRPSQPSLDWPIRKQIALGSAKGLSYLHEHCKPRIVHCDVKAANVFLDEDFQAYVGDFALCKLINFNKTQIICTVDGTIGHIAPEYLSNGRCSEKIDVYGYGIMLLELITGQKAFDLSRLSKDDDNVMLLDWVKRFVKENKLEMLVDPNLGNNYVEAEMEQLMQIALLCTQGSPENRPKMSEVVRMVEGVGLAERWENWQKMEISDQQMVPILNATCAQIFDSTHNLQAAELSGPR</sequence>